<dbReference type="GO" id="GO:0004252">
    <property type="term" value="F:serine-type endopeptidase activity"/>
    <property type="evidence" value="ECO:0007669"/>
    <property type="project" value="TreeGrafter"/>
</dbReference>
<evidence type="ECO:0000256" key="3">
    <source>
        <dbReference type="PROSITE-ProRule" id="PRU00302"/>
    </source>
</evidence>
<name>A0A8C6YC66_NAJNA</name>
<keyword evidence="1" id="KW-0378">Hydrolase</keyword>
<protein>
    <submittedName>
        <fullName evidence="6">CUB and Sushi multiple domains 2</fullName>
    </submittedName>
</protein>
<keyword evidence="1" id="KW-0720">Serine protease</keyword>
<dbReference type="Pfam" id="PF00084">
    <property type="entry name" value="Sushi"/>
    <property type="match status" value="2"/>
</dbReference>
<sequence length="387" mass="42468">MNHKGESLLGTTVPALLNSTSNQLYLHFYSDISVSAAGFHLEYKTVGLSSCPEPAVPSNGLKIGERYVVNDVVSFQCEPGYALQFMTICFIVILTAQCGGILEEMEGVILSPGFPGNYPSNSDCTWKISFTVGFGAHLQFLNFSTEPNHDFVEIRNGPYDTSNIISRFSGTDLPGSLLSTSHETTLYFHSDHSQNKPGFKVEYQAYELQECPDPEPFANGIVRGAGYSVGQSISFECLPGYQLIGQPVLTCQHGTNRNWDHPLPRCEVPCGGNMTAQNGTIYSPGFPNQYPNSQDCTWLFVVSSGYGIYLNFTLLQTEPYNDFITVWDGSQETAPQLGVFTGHSVKKAIQSSSNHALMKFHSDAANGGLFVIHFYGVYSSLWCKGLL</sequence>
<dbReference type="InterPro" id="IPR000436">
    <property type="entry name" value="Sushi_SCR_CCP_dom"/>
</dbReference>
<dbReference type="Proteomes" id="UP000694559">
    <property type="component" value="Unplaced"/>
</dbReference>
<dbReference type="PANTHER" id="PTHR24255:SF31">
    <property type="entry name" value="CUBILIN-LIKE PROTEIN"/>
    <property type="match status" value="1"/>
</dbReference>
<feature type="domain" description="CUB" evidence="4">
    <location>
        <begin position="270"/>
        <end position="381"/>
    </location>
</feature>
<evidence type="ECO:0000256" key="2">
    <source>
        <dbReference type="ARBA" id="ARBA00023157"/>
    </source>
</evidence>
<proteinExistence type="predicted"/>
<evidence type="ECO:0000259" key="5">
    <source>
        <dbReference type="PROSITE" id="PS50923"/>
    </source>
</evidence>
<evidence type="ECO:0000259" key="4">
    <source>
        <dbReference type="PROSITE" id="PS01180"/>
    </source>
</evidence>
<evidence type="ECO:0000313" key="6">
    <source>
        <dbReference type="Ensembl" id="ENSNNAP00000027839.1"/>
    </source>
</evidence>
<dbReference type="PROSITE" id="PS01180">
    <property type="entry name" value="CUB"/>
    <property type="match status" value="2"/>
</dbReference>
<dbReference type="SMART" id="SM00042">
    <property type="entry name" value="CUB"/>
    <property type="match status" value="2"/>
</dbReference>
<gene>
    <name evidence="6" type="primary">CSMD2</name>
</gene>
<dbReference type="GO" id="GO:0005615">
    <property type="term" value="C:extracellular space"/>
    <property type="evidence" value="ECO:0007669"/>
    <property type="project" value="TreeGrafter"/>
</dbReference>
<dbReference type="FunFam" id="2.10.70.10:FF:000002">
    <property type="entry name" value="CUB and Sushi multiple domains 3"/>
    <property type="match status" value="1"/>
</dbReference>
<evidence type="ECO:0000256" key="1">
    <source>
        <dbReference type="ARBA" id="ARBA00022825"/>
    </source>
</evidence>
<dbReference type="FunFam" id="2.60.120.290:FF:000001">
    <property type="entry name" value="CUB and sushi domain-containing protein 3 isoform X1"/>
    <property type="match status" value="2"/>
</dbReference>
<keyword evidence="7" id="KW-1185">Reference proteome</keyword>
<keyword evidence="1" id="KW-0645">Protease</keyword>
<dbReference type="PROSITE" id="PS50923">
    <property type="entry name" value="SUSHI"/>
    <property type="match status" value="1"/>
</dbReference>
<dbReference type="SUPFAM" id="SSF57535">
    <property type="entry name" value="Complement control module/SCR domain"/>
    <property type="match status" value="2"/>
</dbReference>
<keyword evidence="2" id="KW-1015">Disulfide bond</keyword>
<feature type="domain" description="Sushi" evidence="5">
    <location>
        <begin position="209"/>
        <end position="268"/>
    </location>
</feature>
<dbReference type="SMART" id="SM00032">
    <property type="entry name" value="CCP"/>
    <property type="match status" value="2"/>
</dbReference>
<reference evidence="6" key="2">
    <citation type="submission" date="2025-09" db="UniProtKB">
        <authorList>
            <consortium name="Ensembl"/>
        </authorList>
    </citation>
    <scope>IDENTIFICATION</scope>
</reference>
<reference evidence="6" key="1">
    <citation type="submission" date="2025-08" db="UniProtKB">
        <authorList>
            <consortium name="Ensembl"/>
        </authorList>
    </citation>
    <scope>IDENTIFICATION</scope>
</reference>
<dbReference type="Gene3D" id="2.10.70.10">
    <property type="entry name" value="Complement Module, domain 1"/>
    <property type="match status" value="2"/>
</dbReference>
<accession>A0A8C6YC66</accession>
<comment type="caution">
    <text evidence="3">Lacks conserved residue(s) required for the propagation of feature annotation.</text>
</comment>
<evidence type="ECO:0000313" key="7">
    <source>
        <dbReference type="Proteomes" id="UP000694559"/>
    </source>
</evidence>
<dbReference type="PANTHER" id="PTHR24255">
    <property type="entry name" value="COMPLEMENT COMPONENT 1, S SUBCOMPONENT-RELATED"/>
    <property type="match status" value="1"/>
</dbReference>
<dbReference type="CDD" id="cd00033">
    <property type="entry name" value="CCP"/>
    <property type="match status" value="2"/>
</dbReference>
<feature type="domain" description="CUB" evidence="4">
    <location>
        <begin position="98"/>
        <end position="206"/>
    </location>
</feature>
<dbReference type="SUPFAM" id="SSF49854">
    <property type="entry name" value="Spermadhesin, CUB domain"/>
    <property type="match status" value="3"/>
</dbReference>
<dbReference type="OrthoDB" id="5804959at2759"/>
<organism evidence="6 7">
    <name type="scientific">Naja naja</name>
    <name type="common">Indian cobra</name>
    <dbReference type="NCBI Taxonomy" id="35670"/>
    <lineage>
        <taxon>Eukaryota</taxon>
        <taxon>Metazoa</taxon>
        <taxon>Chordata</taxon>
        <taxon>Craniata</taxon>
        <taxon>Vertebrata</taxon>
        <taxon>Euteleostomi</taxon>
        <taxon>Lepidosauria</taxon>
        <taxon>Squamata</taxon>
        <taxon>Bifurcata</taxon>
        <taxon>Unidentata</taxon>
        <taxon>Episquamata</taxon>
        <taxon>Toxicofera</taxon>
        <taxon>Serpentes</taxon>
        <taxon>Colubroidea</taxon>
        <taxon>Elapidae</taxon>
        <taxon>Elapinae</taxon>
        <taxon>Naja</taxon>
    </lineage>
</organism>
<dbReference type="AlphaFoldDB" id="A0A8C6YC66"/>
<dbReference type="Pfam" id="PF00431">
    <property type="entry name" value="CUB"/>
    <property type="match status" value="2"/>
</dbReference>
<dbReference type="Gene3D" id="2.60.120.290">
    <property type="entry name" value="Spermadhesin, CUB domain"/>
    <property type="match status" value="3"/>
</dbReference>
<keyword evidence="3" id="KW-0768">Sushi</keyword>
<dbReference type="CDD" id="cd00041">
    <property type="entry name" value="CUB"/>
    <property type="match status" value="2"/>
</dbReference>
<dbReference type="InterPro" id="IPR035914">
    <property type="entry name" value="Sperma_CUB_dom_sf"/>
</dbReference>
<dbReference type="GeneTree" id="ENSGT00940000159768"/>
<dbReference type="Ensembl" id="ENSNNAT00000029164.1">
    <property type="protein sequence ID" value="ENSNNAP00000027839.1"/>
    <property type="gene ID" value="ENSNNAG00000017865.1"/>
</dbReference>
<dbReference type="InterPro" id="IPR035976">
    <property type="entry name" value="Sushi/SCR/CCP_sf"/>
</dbReference>
<dbReference type="InterPro" id="IPR000859">
    <property type="entry name" value="CUB_dom"/>
</dbReference>